<evidence type="ECO:0000256" key="1">
    <source>
        <dbReference type="ARBA" id="ARBA00007637"/>
    </source>
</evidence>
<dbReference type="Gene3D" id="3.40.50.720">
    <property type="entry name" value="NAD(P)-binding Rossmann-like Domain"/>
    <property type="match status" value="1"/>
</dbReference>
<proteinExistence type="inferred from homology"/>
<dbReference type="SUPFAM" id="SSF51735">
    <property type="entry name" value="NAD(P)-binding Rossmann-fold domains"/>
    <property type="match status" value="1"/>
</dbReference>
<dbReference type="PANTHER" id="PTHR43000">
    <property type="entry name" value="DTDP-D-GLUCOSE 4,6-DEHYDRATASE-RELATED"/>
    <property type="match status" value="1"/>
</dbReference>
<dbReference type="InterPro" id="IPR036291">
    <property type="entry name" value="NAD(P)-bd_dom_sf"/>
</dbReference>
<evidence type="ECO:0000313" key="3">
    <source>
        <dbReference type="EMBL" id="GCE18009.1"/>
    </source>
</evidence>
<protein>
    <recommendedName>
        <fullName evidence="2">NAD-dependent epimerase/dehydratase domain-containing protein</fullName>
    </recommendedName>
</protein>
<dbReference type="InterPro" id="IPR001509">
    <property type="entry name" value="Epimerase_deHydtase"/>
</dbReference>
<dbReference type="Proteomes" id="UP000287188">
    <property type="component" value="Unassembled WGS sequence"/>
</dbReference>
<reference evidence="4" key="1">
    <citation type="submission" date="2018-12" db="EMBL/GenBank/DDBJ databases">
        <title>Tengunoibacter tsumagoiensis gen. nov., sp. nov., Dictyobacter kobayashii sp. nov., D. alpinus sp. nov., and D. joshuensis sp. nov. and description of Dictyobacteraceae fam. nov. within the order Ktedonobacterales isolated from Tengu-no-mugimeshi.</title>
        <authorList>
            <person name="Wang C.M."/>
            <person name="Zheng Y."/>
            <person name="Sakai Y."/>
            <person name="Toyoda A."/>
            <person name="Minakuchi Y."/>
            <person name="Abe K."/>
            <person name="Yokota A."/>
            <person name="Yabe S."/>
        </authorList>
    </citation>
    <scope>NUCLEOTIDE SEQUENCE [LARGE SCALE GENOMIC DNA]</scope>
    <source>
        <strain evidence="4">Uno11</strain>
    </source>
</reference>
<dbReference type="Pfam" id="PF01370">
    <property type="entry name" value="Epimerase"/>
    <property type="match status" value="1"/>
</dbReference>
<evidence type="ECO:0000259" key="2">
    <source>
        <dbReference type="Pfam" id="PF01370"/>
    </source>
</evidence>
<sequence>MTIAVTGATGFLGTALVQRLLEVEDGQQIRILARDPSKARRLFGTNVEIIAGDITDQAQVGRTLHNVQVVYHLAGQLYHPIYPAHDYIRTHVEGTHTLLTACQKAPDLQRLLYCSSTGVFGVTGRQPATEEAEYAPTNPYEAAKVACELLVAQAYHERGLPVSILRPGLVYGPGDLHLLGLFQAIQKRSLSCDRWRESLSTSHLY</sequence>
<name>A0A402AFZ0_9CHLR</name>
<comment type="similarity">
    <text evidence="1">Belongs to the NAD(P)-dependent epimerase/dehydratase family.</text>
</comment>
<accession>A0A402AFZ0</accession>
<dbReference type="EMBL" id="BIFS01000001">
    <property type="protein sequence ID" value="GCE18009.1"/>
    <property type="molecule type" value="Genomic_DNA"/>
</dbReference>
<comment type="caution">
    <text evidence="3">The sequence shown here is derived from an EMBL/GenBank/DDBJ whole genome shotgun (WGS) entry which is preliminary data.</text>
</comment>
<dbReference type="AlphaFoldDB" id="A0A402AFZ0"/>
<gene>
    <name evidence="3" type="ORF">KDK_18090</name>
</gene>
<feature type="domain" description="NAD-dependent epimerase/dehydratase" evidence="2">
    <location>
        <begin position="3"/>
        <end position="174"/>
    </location>
</feature>
<organism evidence="3 4">
    <name type="scientific">Dictyobacter kobayashii</name>
    <dbReference type="NCBI Taxonomy" id="2014872"/>
    <lineage>
        <taxon>Bacteria</taxon>
        <taxon>Bacillati</taxon>
        <taxon>Chloroflexota</taxon>
        <taxon>Ktedonobacteria</taxon>
        <taxon>Ktedonobacterales</taxon>
        <taxon>Dictyobacteraceae</taxon>
        <taxon>Dictyobacter</taxon>
    </lineage>
</organism>
<dbReference type="RefSeq" id="WP_161977228.1">
    <property type="nucleotide sequence ID" value="NZ_BIFS01000001.1"/>
</dbReference>
<evidence type="ECO:0000313" key="4">
    <source>
        <dbReference type="Proteomes" id="UP000287188"/>
    </source>
</evidence>
<keyword evidence="4" id="KW-1185">Reference proteome</keyword>